<evidence type="ECO:0000313" key="2">
    <source>
        <dbReference type="Proteomes" id="UP001154015"/>
    </source>
</evidence>
<keyword evidence="2" id="KW-1185">Reference proteome</keyword>
<gene>
    <name evidence="1" type="ORF">SGL43_06559</name>
</gene>
<comment type="caution">
    <text evidence="1">The sequence shown here is derived from an EMBL/GenBank/DDBJ whole genome shotgun (WGS) entry which is preliminary data.</text>
</comment>
<evidence type="ECO:0000313" key="1">
    <source>
        <dbReference type="EMBL" id="CAH9419504.1"/>
    </source>
</evidence>
<dbReference type="Proteomes" id="UP001154015">
    <property type="component" value="Unassembled WGS sequence"/>
</dbReference>
<proteinExistence type="predicted"/>
<dbReference type="RefSeq" id="WP_318575477.1">
    <property type="nucleotide sequence ID" value="NZ_CAKXYP010000025.1"/>
</dbReference>
<reference evidence="1" key="1">
    <citation type="submission" date="2022-03" db="EMBL/GenBank/DDBJ databases">
        <authorList>
            <person name="Leyn A S."/>
        </authorList>
    </citation>
    <scope>NUCLEOTIDE SEQUENCE</scope>
    <source>
        <strain evidence="1">Streptomyces globisporus 4-3</strain>
    </source>
</reference>
<accession>A0ABM9H771</accession>
<dbReference type="EMBL" id="CAKXYP010000025">
    <property type="protein sequence ID" value="CAH9419504.1"/>
    <property type="molecule type" value="Genomic_DNA"/>
</dbReference>
<sequence length="95" mass="10448">MAATTPDLPLWAWNLIIAIQSYEDQHSSTHTCLQQVLTAVPEDVRHQAEGISSYVRKASGDELAAKVTKRWDDIFGSFFATGDTEPAEGETEPTP</sequence>
<name>A0ABM9H771_STRGL</name>
<organism evidence="1 2">
    <name type="scientific">Streptomyces globisporus</name>
    <dbReference type="NCBI Taxonomy" id="1908"/>
    <lineage>
        <taxon>Bacteria</taxon>
        <taxon>Bacillati</taxon>
        <taxon>Actinomycetota</taxon>
        <taxon>Actinomycetes</taxon>
        <taxon>Kitasatosporales</taxon>
        <taxon>Streptomycetaceae</taxon>
        <taxon>Streptomyces</taxon>
    </lineage>
</organism>
<protein>
    <submittedName>
        <fullName evidence="1">Uncharacterized protein</fullName>
    </submittedName>
</protein>